<dbReference type="SUPFAM" id="SSF53448">
    <property type="entry name" value="Nucleotide-diphospho-sugar transferases"/>
    <property type="match status" value="1"/>
</dbReference>
<dbReference type="InterPro" id="IPR007577">
    <property type="entry name" value="GlycoTrfase_DXD_sugar-bd_CS"/>
</dbReference>
<dbReference type="PANTHER" id="PTHR31834">
    <property type="entry name" value="INITIATION-SPECIFIC ALPHA-1,6-MANNOSYLTRANSFERASE"/>
    <property type="match status" value="1"/>
</dbReference>
<keyword evidence="2" id="KW-0472">Membrane</keyword>
<evidence type="ECO:0000256" key="1">
    <source>
        <dbReference type="ARBA" id="ARBA00009003"/>
    </source>
</evidence>
<keyword evidence="2" id="KW-1133">Transmembrane helix</keyword>
<accession>A0AAV5R5R4</accession>
<dbReference type="GO" id="GO:0000136">
    <property type="term" value="C:mannan polymerase complex"/>
    <property type="evidence" value="ECO:0007669"/>
    <property type="project" value="TreeGrafter"/>
</dbReference>
<dbReference type="InterPro" id="IPR039367">
    <property type="entry name" value="Och1-like"/>
</dbReference>
<comment type="similarity">
    <text evidence="1">Belongs to the glycosyltransferase 32 family.</text>
</comment>
<keyword evidence="4" id="KW-1185">Reference proteome</keyword>
<dbReference type="Gene3D" id="3.90.550.20">
    <property type="match status" value="1"/>
</dbReference>
<evidence type="ECO:0000313" key="4">
    <source>
        <dbReference type="Proteomes" id="UP001378960"/>
    </source>
</evidence>
<dbReference type="PANTHER" id="PTHR31834:SF9">
    <property type="entry name" value="INITIATION-SPECIFIC ALPHA-1,6-MANNOSYLTRANSFERASE"/>
    <property type="match status" value="1"/>
</dbReference>
<dbReference type="GO" id="GO:0000009">
    <property type="term" value="F:alpha-1,6-mannosyltransferase activity"/>
    <property type="evidence" value="ECO:0007669"/>
    <property type="project" value="InterPro"/>
</dbReference>
<dbReference type="Pfam" id="PF04488">
    <property type="entry name" value="Gly_transf_sug"/>
    <property type="match status" value="1"/>
</dbReference>
<evidence type="ECO:0000256" key="2">
    <source>
        <dbReference type="SAM" id="Phobius"/>
    </source>
</evidence>
<keyword evidence="2" id="KW-0812">Transmembrane</keyword>
<comment type="caution">
    <text evidence="3">The sequence shown here is derived from an EMBL/GenBank/DDBJ whole genome shotgun (WGS) entry which is preliminary data.</text>
</comment>
<proteinExistence type="inferred from homology"/>
<reference evidence="3 4" key="1">
    <citation type="journal article" date="2023" name="Elife">
        <title>Identification of key yeast species and microbe-microbe interactions impacting larval growth of Drosophila in the wild.</title>
        <authorList>
            <person name="Mure A."/>
            <person name="Sugiura Y."/>
            <person name="Maeda R."/>
            <person name="Honda K."/>
            <person name="Sakurai N."/>
            <person name="Takahashi Y."/>
            <person name="Watada M."/>
            <person name="Katoh T."/>
            <person name="Gotoh A."/>
            <person name="Gotoh Y."/>
            <person name="Taniguchi I."/>
            <person name="Nakamura K."/>
            <person name="Hayashi T."/>
            <person name="Katayama T."/>
            <person name="Uemura T."/>
            <person name="Hattori Y."/>
        </authorList>
    </citation>
    <scope>NUCLEOTIDE SEQUENCE [LARGE SCALE GENOMIC DNA]</scope>
    <source>
        <strain evidence="3 4">PK-24</strain>
    </source>
</reference>
<dbReference type="InterPro" id="IPR029044">
    <property type="entry name" value="Nucleotide-diphossugar_trans"/>
</dbReference>
<dbReference type="GO" id="GO:0006487">
    <property type="term" value="P:protein N-linked glycosylation"/>
    <property type="evidence" value="ECO:0007669"/>
    <property type="project" value="TreeGrafter"/>
</dbReference>
<dbReference type="Proteomes" id="UP001378960">
    <property type="component" value="Unassembled WGS sequence"/>
</dbReference>
<evidence type="ECO:0000313" key="3">
    <source>
        <dbReference type="EMBL" id="GMM45949.1"/>
    </source>
</evidence>
<feature type="transmembrane region" description="Helical" evidence="2">
    <location>
        <begin position="37"/>
        <end position="55"/>
    </location>
</feature>
<organism evidence="3 4">
    <name type="scientific">Pichia kluyveri</name>
    <name type="common">Yeast</name>
    <dbReference type="NCBI Taxonomy" id="36015"/>
    <lineage>
        <taxon>Eukaryota</taxon>
        <taxon>Fungi</taxon>
        <taxon>Dikarya</taxon>
        <taxon>Ascomycota</taxon>
        <taxon>Saccharomycotina</taxon>
        <taxon>Pichiomycetes</taxon>
        <taxon>Pichiales</taxon>
        <taxon>Pichiaceae</taxon>
        <taxon>Pichia</taxon>
    </lineage>
</organism>
<sequence length="431" mass="50862">MYRRLGTHAEPSIGSSGSALGVMKNTLRKVFLQIKTFRLAIITTLIVFTFCSIFINKPTLQFQLEALTNHPLYYTSSLKSENNSTDSFFSRLYKESPPRLNTKNFKTIENRLKYFFPFDEDQVVENNIWQLWKYRADNEKFPKKCFQHMERWRVGNSEYNHNLITFDEAEQQIYNHFHYDMPEVIEAYMKLPDIRLKFDFLKYLVIFTSGGIYADIDTLDAKPLRFWYQSTLKPNKIMVGINVDYNDINWDILYNRRLTFSTKIFKAKSHHPFLAKLIARITYTSLNYQEEIQNIDWDKAFQNVDSNDEPLIQFTGESIFTDTLFDYFNELNNPIVHRVARTDKDLIPEEIFGPETTQIFSYKLFTLAKGPTQVDDIVIMPQITFNGPRTGFHKGDNNAESYESEYQDNQEDGFFYARSLHFLNWDSLING</sequence>
<protein>
    <recommendedName>
        <fullName evidence="5">Initiation-specific alpha-1,6-mannosyltransferase</fullName>
    </recommendedName>
</protein>
<dbReference type="AlphaFoldDB" id="A0AAV5R5R4"/>
<gene>
    <name evidence="3" type="ORF">DAPK24_025240</name>
</gene>
<dbReference type="EMBL" id="BTGB01000003">
    <property type="protein sequence ID" value="GMM45949.1"/>
    <property type="molecule type" value="Genomic_DNA"/>
</dbReference>
<name>A0AAV5R5R4_PICKL</name>
<evidence type="ECO:0008006" key="5">
    <source>
        <dbReference type="Google" id="ProtNLM"/>
    </source>
</evidence>